<dbReference type="eggNOG" id="COG4679">
    <property type="taxonomic scope" value="Bacteria"/>
</dbReference>
<reference evidence="2 3" key="1">
    <citation type="submission" date="2014-08" db="EMBL/GenBank/DDBJ databases">
        <title>Whole genome shotgun sequence of Rhizobium rubi NBRC 13261.</title>
        <authorList>
            <person name="Katano-Makiyama Y."/>
            <person name="Hosoyama A."/>
            <person name="Hashimoto M."/>
            <person name="Hosoyama Y."/>
            <person name="Noguchi M."/>
            <person name="Tsuchikane K."/>
            <person name="Uohara A."/>
            <person name="Ohji S."/>
            <person name="Ichikawa N."/>
            <person name="Kimura A."/>
            <person name="Yamazoe A."/>
            <person name="Fujita N."/>
        </authorList>
    </citation>
    <scope>NUCLEOTIDE SEQUENCE [LARGE SCALE GENOMIC DNA]</scope>
    <source>
        <strain evidence="2 3">NBRC 13261</strain>
    </source>
</reference>
<gene>
    <name evidence="2" type="ORF">RRU01S_31_00610</name>
</gene>
<comment type="caution">
    <text evidence="2">The sequence shown here is derived from an EMBL/GenBank/DDBJ whole genome shotgun (WGS) entry which is preliminary data.</text>
</comment>
<dbReference type="InterPro" id="IPR009241">
    <property type="entry name" value="HigB-like"/>
</dbReference>
<protein>
    <recommendedName>
        <fullName evidence="4">Toxin-antitoxin system toxin component</fullName>
    </recommendedName>
</protein>
<dbReference type="EMBL" id="BBJU01000031">
    <property type="protein sequence ID" value="GAK73127.1"/>
    <property type="molecule type" value="Genomic_DNA"/>
</dbReference>
<keyword evidence="1" id="KW-0175">Coiled coil</keyword>
<organism evidence="2 3">
    <name type="scientific">Agrobacterium rubi TR3 = NBRC 13261</name>
    <dbReference type="NCBI Taxonomy" id="1368415"/>
    <lineage>
        <taxon>Bacteria</taxon>
        <taxon>Pseudomonadati</taxon>
        <taxon>Pseudomonadota</taxon>
        <taxon>Alphaproteobacteria</taxon>
        <taxon>Hyphomicrobiales</taxon>
        <taxon>Rhizobiaceae</taxon>
        <taxon>Rhizobium/Agrobacterium group</taxon>
        <taxon>Agrobacterium</taxon>
    </lineage>
</organism>
<evidence type="ECO:0000313" key="3">
    <source>
        <dbReference type="Proteomes" id="UP000028701"/>
    </source>
</evidence>
<dbReference type="RefSeq" id="WP_045232542.1">
    <property type="nucleotide sequence ID" value="NZ_BBJU01000031.1"/>
</dbReference>
<dbReference type="Pfam" id="PF05973">
    <property type="entry name" value="Gp49"/>
    <property type="match status" value="1"/>
</dbReference>
<feature type="coiled-coil region" evidence="1">
    <location>
        <begin position="96"/>
        <end position="123"/>
    </location>
</feature>
<dbReference type="AlphaFoldDB" id="A0A081D2I1"/>
<dbReference type="OrthoDB" id="9797093at2"/>
<name>A0A081D2I1_9HYPH</name>
<evidence type="ECO:0008006" key="4">
    <source>
        <dbReference type="Google" id="ProtNLM"/>
    </source>
</evidence>
<accession>A0A081D2I1</accession>
<sequence>MARKQFKYVSPAAKRAVKDLPADIATDFLNDLNFVMAGKDPRSAFKPLQSIGPGVIELIENGSPAYRLMYCAKHLDTVYVLHAFTKTTNGTDRAAMATVEKRYKEMMAIVREAEKAVKKAAKK</sequence>
<evidence type="ECO:0000256" key="1">
    <source>
        <dbReference type="SAM" id="Coils"/>
    </source>
</evidence>
<dbReference type="Proteomes" id="UP000028701">
    <property type="component" value="Unassembled WGS sequence"/>
</dbReference>
<proteinExistence type="predicted"/>
<evidence type="ECO:0000313" key="2">
    <source>
        <dbReference type="EMBL" id="GAK73127.1"/>
    </source>
</evidence>